<dbReference type="EMBL" id="WYDN01000003">
    <property type="protein sequence ID" value="NAZ15546.1"/>
    <property type="molecule type" value="Genomic_DNA"/>
</dbReference>
<dbReference type="AlphaFoldDB" id="A0A6L9G8H7"/>
<gene>
    <name evidence="2" type="ORF">GT020_05610</name>
</gene>
<proteinExistence type="predicted"/>
<evidence type="ECO:0000313" key="2">
    <source>
        <dbReference type="EMBL" id="NAZ15546.1"/>
    </source>
</evidence>
<sequence>MDPQILTPILTGSFTLAAGAMGAVLAGSFAHRGENRRQQAEVNRQWVIDRRAVYANYLALAEVMHREIDSIASFLPYDGKVKIKPEDDGFISEGLTDYFASWEDELQPLLGELQLVASNNVANLADRVSGALMELTIFLERRQAFTSYYPVWFQAQDLIHVLRNEMRIELGLPSHGDSVRVEHNWPWLPSRPSAEYYIQDHSGQSDSEGTSRTGTRES</sequence>
<evidence type="ECO:0000256" key="1">
    <source>
        <dbReference type="SAM" id="MobiDB-lite"/>
    </source>
</evidence>
<dbReference type="RefSeq" id="WP_038992415.1">
    <property type="nucleotide sequence ID" value="NZ_WYDN01000003.1"/>
</dbReference>
<reference evidence="2 3" key="1">
    <citation type="submission" date="2020-01" db="EMBL/GenBank/DDBJ databases">
        <title>Glutamicibacter soli M275.</title>
        <authorList>
            <person name="Meng X."/>
        </authorList>
    </citation>
    <scope>NUCLEOTIDE SEQUENCE [LARGE SCALE GENOMIC DNA]</scope>
    <source>
        <strain evidence="2 3">M275</strain>
    </source>
</reference>
<protein>
    <submittedName>
        <fullName evidence="2">Uncharacterized protein</fullName>
    </submittedName>
</protein>
<feature type="compositionally biased region" description="Polar residues" evidence="1">
    <location>
        <begin position="201"/>
        <end position="218"/>
    </location>
</feature>
<feature type="region of interest" description="Disordered" evidence="1">
    <location>
        <begin position="199"/>
        <end position="218"/>
    </location>
</feature>
<dbReference type="Proteomes" id="UP000477543">
    <property type="component" value="Unassembled WGS sequence"/>
</dbReference>
<organism evidence="2 3">
    <name type="scientific">Glutamicibacter soli</name>
    <dbReference type="NCBI Taxonomy" id="453836"/>
    <lineage>
        <taxon>Bacteria</taxon>
        <taxon>Bacillati</taxon>
        <taxon>Actinomycetota</taxon>
        <taxon>Actinomycetes</taxon>
        <taxon>Micrococcales</taxon>
        <taxon>Micrococcaceae</taxon>
        <taxon>Glutamicibacter</taxon>
    </lineage>
</organism>
<comment type="caution">
    <text evidence="2">The sequence shown here is derived from an EMBL/GenBank/DDBJ whole genome shotgun (WGS) entry which is preliminary data.</text>
</comment>
<accession>A0A6L9G8H7</accession>
<name>A0A6L9G8H7_9MICC</name>
<evidence type="ECO:0000313" key="3">
    <source>
        <dbReference type="Proteomes" id="UP000477543"/>
    </source>
</evidence>